<organism evidence="1 2">
    <name type="scientific">Nocardioides taihuensis</name>
    <dbReference type="NCBI Taxonomy" id="1835606"/>
    <lineage>
        <taxon>Bacteria</taxon>
        <taxon>Bacillati</taxon>
        <taxon>Actinomycetota</taxon>
        <taxon>Actinomycetes</taxon>
        <taxon>Propionibacteriales</taxon>
        <taxon>Nocardioidaceae</taxon>
        <taxon>Nocardioides</taxon>
    </lineage>
</organism>
<proteinExistence type="predicted"/>
<dbReference type="PROSITE" id="PS51257">
    <property type="entry name" value="PROKAR_LIPOPROTEIN"/>
    <property type="match status" value="1"/>
</dbReference>
<reference evidence="2" key="1">
    <citation type="journal article" date="2019" name="Int. J. Syst. Evol. Microbiol.">
        <title>The Global Catalogue of Microorganisms (GCM) 10K type strain sequencing project: providing services to taxonomists for standard genome sequencing and annotation.</title>
        <authorList>
            <consortium name="The Broad Institute Genomics Platform"/>
            <consortium name="The Broad Institute Genome Sequencing Center for Infectious Disease"/>
            <person name="Wu L."/>
            <person name="Ma J."/>
        </authorList>
    </citation>
    <scope>NUCLEOTIDE SEQUENCE [LARGE SCALE GENOMIC DNA]</scope>
    <source>
        <strain evidence="2">DFY41</strain>
    </source>
</reference>
<evidence type="ECO:0000313" key="2">
    <source>
        <dbReference type="Proteomes" id="UP001596087"/>
    </source>
</evidence>
<protein>
    <recommendedName>
        <fullName evidence="3">DUF3558 domain-containing protein</fullName>
    </recommendedName>
</protein>
<evidence type="ECO:0000313" key="1">
    <source>
        <dbReference type="EMBL" id="MFC5177747.1"/>
    </source>
</evidence>
<keyword evidence="2" id="KW-1185">Reference proteome</keyword>
<evidence type="ECO:0008006" key="3">
    <source>
        <dbReference type="Google" id="ProtNLM"/>
    </source>
</evidence>
<dbReference type="RefSeq" id="WP_378591025.1">
    <property type="nucleotide sequence ID" value="NZ_JBHSKD010000015.1"/>
</dbReference>
<sequence length="214" mass="21281">MSGLRPTTRRTVPGSTVAALLLVLTGCSGDDDPAPTPTPEVASTPALADVAPGAVTVARGSFCDAVPDAAVEAALDGPAESSRSWDNGDAVAVAGGSDVAHEHGCAWRGAAPAAAEAWVFAPPVTTERARAVARAEGRRPGCRPLPDAAPFGEPGAALLCRSPGDDGALVASYRGLFGDAWLTCEVQAGPGTDEADLAARADRWCAAVLGAAGG</sequence>
<gene>
    <name evidence="1" type="ORF">ACFPGP_13785</name>
</gene>
<accession>A0ABW0BKZ9</accession>
<name>A0ABW0BKZ9_9ACTN</name>
<dbReference type="Proteomes" id="UP001596087">
    <property type="component" value="Unassembled WGS sequence"/>
</dbReference>
<comment type="caution">
    <text evidence="1">The sequence shown here is derived from an EMBL/GenBank/DDBJ whole genome shotgun (WGS) entry which is preliminary data.</text>
</comment>
<dbReference type="EMBL" id="JBHSKD010000015">
    <property type="protein sequence ID" value="MFC5177747.1"/>
    <property type="molecule type" value="Genomic_DNA"/>
</dbReference>